<accession>A0A4P9W574</accession>
<evidence type="ECO:0000313" key="3">
    <source>
        <dbReference type="Proteomes" id="UP000269721"/>
    </source>
</evidence>
<dbReference type="Proteomes" id="UP000269721">
    <property type="component" value="Unassembled WGS sequence"/>
</dbReference>
<gene>
    <name evidence="2" type="ORF">BDK51DRAFT_41736</name>
</gene>
<proteinExistence type="predicted"/>
<feature type="region of interest" description="Disordered" evidence="1">
    <location>
        <begin position="147"/>
        <end position="175"/>
    </location>
</feature>
<evidence type="ECO:0000313" key="2">
    <source>
        <dbReference type="EMBL" id="RKO87539.1"/>
    </source>
</evidence>
<dbReference type="AlphaFoldDB" id="A0A4P9W574"/>
<organism evidence="2 3">
    <name type="scientific">Blyttiomyces helicus</name>
    <dbReference type="NCBI Taxonomy" id="388810"/>
    <lineage>
        <taxon>Eukaryota</taxon>
        <taxon>Fungi</taxon>
        <taxon>Fungi incertae sedis</taxon>
        <taxon>Chytridiomycota</taxon>
        <taxon>Chytridiomycota incertae sedis</taxon>
        <taxon>Chytridiomycetes</taxon>
        <taxon>Chytridiomycetes incertae sedis</taxon>
        <taxon>Blyttiomyces</taxon>
    </lineage>
</organism>
<name>A0A4P9W574_9FUNG</name>
<reference evidence="3" key="1">
    <citation type="journal article" date="2018" name="Nat. Microbiol.">
        <title>Leveraging single-cell genomics to expand the fungal tree of life.</title>
        <authorList>
            <person name="Ahrendt S.R."/>
            <person name="Quandt C.A."/>
            <person name="Ciobanu D."/>
            <person name="Clum A."/>
            <person name="Salamov A."/>
            <person name="Andreopoulos B."/>
            <person name="Cheng J.F."/>
            <person name="Woyke T."/>
            <person name="Pelin A."/>
            <person name="Henrissat B."/>
            <person name="Reynolds N.K."/>
            <person name="Benny G.L."/>
            <person name="Smith M.E."/>
            <person name="James T.Y."/>
            <person name="Grigoriev I.V."/>
        </authorList>
    </citation>
    <scope>NUCLEOTIDE SEQUENCE [LARGE SCALE GENOMIC DNA]</scope>
</reference>
<evidence type="ECO:0000256" key="1">
    <source>
        <dbReference type="SAM" id="MobiDB-lite"/>
    </source>
</evidence>
<protein>
    <submittedName>
        <fullName evidence="2">Uncharacterized protein</fullName>
    </submittedName>
</protein>
<feature type="compositionally biased region" description="Basic residues" evidence="1">
    <location>
        <begin position="150"/>
        <end position="160"/>
    </location>
</feature>
<keyword evidence="3" id="KW-1185">Reference proteome</keyword>
<sequence>MPPSSSSLYEKGVETLENELAGCARCHAGSLLEDGGCARTLRLPTLPVASTCALPHHFPPNRCLLLVSRSPPSSSPISPLGRTMGTIDKIEAKLDHSKRTILIAAKIMEDDDMVARDRLAIAWSAIDDRAAELVKGLGAHRKEFEVSRRHVDRRHTPGRRARSDPRAGDGRDQDVDEEADYGVLQRLNGPTAYADARAPHLEESAEEGVRTLYLAYREILKSEWSAIYAHALTTVLSPPRSKASPRTAFQKRSHTLAIAWIKLWVLIGDFQQTAIYLSSHLINPRNEPDRLLPGLHFCDGGCELSAKTLLRVRAKRDGPAGGGLAGVVRRERS</sequence>
<dbReference type="EMBL" id="KZ997344">
    <property type="protein sequence ID" value="RKO87539.1"/>
    <property type="molecule type" value="Genomic_DNA"/>
</dbReference>
<feature type="compositionally biased region" description="Basic and acidic residues" evidence="1">
    <location>
        <begin position="161"/>
        <end position="173"/>
    </location>
</feature>